<organism evidence="7 8">
    <name type="scientific">Rubus argutus</name>
    <name type="common">Southern blackberry</name>
    <dbReference type="NCBI Taxonomy" id="59490"/>
    <lineage>
        <taxon>Eukaryota</taxon>
        <taxon>Viridiplantae</taxon>
        <taxon>Streptophyta</taxon>
        <taxon>Embryophyta</taxon>
        <taxon>Tracheophyta</taxon>
        <taxon>Spermatophyta</taxon>
        <taxon>Magnoliopsida</taxon>
        <taxon>eudicotyledons</taxon>
        <taxon>Gunneridae</taxon>
        <taxon>Pentapetalae</taxon>
        <taxon>rosids</taxon>
        <taxon>fabids</taxon>
        <taxon>Rosales</taxon>
        <taxon>Rosaceae</taxon>
        <taxon>Rosoideae</taxon>
        <taxon>Rosoideae incertae sedis</taxon>
        <taxon>Rubus</taxon>
    </lineage>
</organism>
<gene>
    <name evidence="7" type="ORF">M0R45_010444</name>
</gene>
<comment type="similarity">
    <text evidence="2 6">Belongs to the plant self-incompatibility (S1) protein family.</text>
</comment>
<evidence type="ECO:0000313" key="7">
    <source>
        <dbReference type="EMBL" id="KAK9944902.1"/>
    </source>
</evidence>
<comment type="caution">
    <text evidence="7">The sequence shown here is derived from an EMBL/GenBank/DDBJ whole genome shotgun (WGS) entry which is preliminary data.</text>
</comment>
<protein>
    <recommendedName>
        <fullName evidence="6">S-protein homolog</fullName>
    </recommendedName>
</protein>
<dbReference type="AlphaFoldDB" id="A0AAW1Y7U8"/>
<dbReference type="GO" id="GO:0060320">
    <property type="term" value="P:rejection of self pollen"/>
    <property type="evidence" value="ECO:0007669"/>
    <property type="project" value="UniProtKB-KW"/>
</dbReference>
<evidence type="ECO:0000256" key="4">
    <source>
        <dbReference type="ARBA" id="ARBA00022525"/>
    </source>
</evidence>
<evidence type="ECO:0000256" key="1">
    <source>
        <dbReference type="ARBA" id="ARBA00004613"/>
    </source>
</evidence>
<keyword evidence="4 6" id="KW-0964">Secreted</keyword>
<dbReference type="Pfam" id="PF05938">
    <property type="entry name" value="Self-incomp_S1"/>
    <property type="match status" value="1"/>
</dbReference>
<evidence type="ECO:0000313" key="8">
    <source>
        <dbReference type="Proteomes" id="UP001457282"/>
    </source>
</evidence>
<dbReference type="PANTHER" id="PTHR31232">
    <property type="match status" value="1"/>
</dbReference>
<evidence type="ECO:0000256" key="6">
    <source>
        <dbReference type="RuleBase" id="RU367044"/>
    </source>
</evidence>
<sequence>MSSMASKKNEVLHAHCKSKDDDLGLRDIPVNDEFSWRFRSNLGDTTLYFCNMWWSKGRLLFNVYDAKDDTILTKCGDGRKGECMWRMNEDGIYLYDMEHHEYRSMHKWGS</sequence>
<dbReference type="GO" id="GO:0005576">
    <property type="term" value="C:extracellular region"/>
    <property type="evidence" value="ECO:0007669"/>
    <property type="project" value="UniProtKB-SubCell"/>
</dbReference>
<comment type="subcellular location">
    <subcellularLocation>
        <location evidence="1 6">Secreted</location>
    </subcellularLocation>
</comment>
<keyword evidence="3 6" id="KW-0713">Self-incompatibility</keyword>
<evidence type="ECO:0000256" key="3">
    <source>
        <dbReference type="ARBA" id="ARBA00022471"/>
    </source>
</evidence>
<evidence type="ECO:0000256" key="5">
    <source>
        <dbReference type="ARBA" id="ARBA00022729"/>
    </source>
</evidence>
<name>A0AAW1Y7U8_RUBAR</name>
<proteinExistence type="inferred from homology"/>
<evidence type="ECO:0000256" key="2">
    <source>
        <dbReference type="ARBA" id="ARBA00005581"/>
    </source>
</evidence>
<keyword evidence="8" id="KW-1185">Reference proteome</keyword>
<dbReference type="InterPro" id="IPR010264">
    <property type="entry name" value="Self-incomp_S1"/>
</dbReference>
<reference evidence="7 8" key="1">
    <citation type="journal article" date="2023" name="G3 (Bethesda)">
        <title>A chromosome-length genome assembly and annotation of blackberry (Rubus argutus, cv. 'Hillquist').</title>
        <authorList>
            <person name="Bruna T."/>
            <person name="Aryal R."/>
            <person name="Dudchenko O."/>
            <person name="Sargent D.J."/>
            <person name="Mead D."/>
            <person name="Buti M."/>
            <person name="Cavallini A."/>
            <person name="Hytonen T."/>
            <person name="Andres J."/>
            <person name="Pham M."/>
            <person name="Weisz D."/>
            <person name="Mascagni F."/>
            <person name="Usai G."/>
            <person name="Natali L."/>
            <person name="Bassil N."/>
            <person name="Fernandez G.E."/>
            <person name="Lomsadze A."/>
            <person name="Armour M."/>
            <person name="Olukolu B."/>
            <person name="Poorten T."/>
            <person name="Britton C."/>
            <person name="Davik J."/>
            <person name="Ashrafi H."/>
            <person name="Aiden E.L."/>
            <person name="Borodovsky M."/>
            <person name="Worthington M."/>
        </authorList>
    </citation>
    <scope>NUCLEOTIDE SEQUENCE [LARGE SCALE GENOMIC DNA]</scope>
    <source>
        <strain evidence="7">PI 553951</strain>
    </source>
</reference>
<dbReference type="EMBL" id="JBEDUW010000002">
    <property type="protein sequence ID" value="KAK9944902.1"/>
    <property type="molecule type" value="Genomic_DNA"/>
</dbReference>
<accession>A0AAW1Y7U8</accession>
<dbReference type="Proteomes" id="UP001457282">
    <property type="component" value="Unassembled WGS sequence"/>
</dbReference>
<dbReference type="PANTHER" id="PTHR31232:SF154">
    <property type="entry name" value="S-PROTEIN HOMOLOG"/>
    <property type="match status" value="1"/>
</dbReference>
<keyword evidence="5" id="KW-0732">Signal</keyword>